<dbReference type="GO" id="GO:0005634">
    <property type="term" value="C:nucleus"/>
    <property type="evidence" value="ECO:0007669"/>
    <property type="project" value="UniProtKB-SubCell"/>
</dbReference>
<reference evidence="7 8" key="1">
    <citation type="submission" date="2022-01" db="EMBL/GenBank/DDBJ databases">
        <title>A chromosome-scale genome assembly of the false clownfish, Amphiprion ocellaris.</title>
        <authorList>
            <person name="Ryu T."/>
        </authorList>
    </citation>
    <scope>NUCLEOTIDE SEQUENCE [LARGE SCALE GENOMIC DNA]</scope>
</reference>
<dbReference type="AlphaFoldDB" id="A0AAQ5ZJS0"/>
<dbReference type="InterPro" id="IPR051188">
    <property type="entry name" value="PHD-type_Zinc_Finger"/>
</dbReference>
<dbReference type="PANTHER" id="PTHR12420:SF4">
    <property type="entry name" value="PHD FINGER PROTEIN 11"/>
    <property type="match status" value="1"/>
</dbReference>
<evidence type="ECO:0000259" key="6">
    <source>
        <dbReference type="PROSITE" id="PS51805"/>
    </source>
</evidence>
<dbReference type="PROSITE" id="PS51805">
    <property type="entry name" value="EPHD"/>
    <property type="match status" value="1"/>
</dbReference>
<keyword evidence="3" id="KW-0863">Zinc-finger</keyword>
<dbReference type="PANTHER" id="PTHR12420">
    <property type="entry name" value="PHD FINGER PROTEIN"/>
    <property type="match status" value="1"/>
</dbReference>
<dbReference type="Gene3D" id="3.30.40.10">
    <property type="entry name" value="Zinc/RING finger domain, C3HC4 (zinc finger)"/>
    <property type="match status" value="1"/>
</dbReference>
<dbReference type="GeneTree" id="ENSGT00950000182865"/>
<comment type="subcellular location">
    <subcellularLocation>
        <location evidence="1">Nucleus</location>
    </subcellularLocation>
</comment>
<keyword evidence="5" id="KW-0539">Nucleus</keyword>
<evidence type="ECO:0000313" key="7">
    <source>
        <dbReference type="Ensembl" id="ENSAOCP00000066333.1"/>
    </source>
</evidence>
<dbReference type="GO" id="GO:0008270">
    <property type="term" value="F:zinc ion binding"/>
    <property type="evidence" value="ECO:0007669"/>
    <property type="project" value="UniProtKB-KW"/>
</dbReference>
<dbReference type="Pfam" id="PF13771">
    <property type="entry name" value="zf-HC5HC2H"/>
    <property type="match status" value="1"/>
</dbReference>
<accession>A0AAQ5ZJS0</accession>
<feature type="domain" description="PHD-type" evidence="6">
    <location>
        <begin position="1"/>
        <end position="78"/>
    </location>
</feature>
<dbReference type="Ensembl" id="ENSAOCT00000077900.1">
    <property type="protein sequence ID" value="ENSAOCP00000066333.1"/>
    <property type="gene ID" value="ENSAOCG00000034260.1"/>
</dbReference>
<evidence type="ECO:0000313" key="8">
    <source>
        <dbReference type="Proteomes" id="UP001501940"/>
    </source>
</evidence>
<keyword evidence="8" id="KW-1185">Reference proteome</keyword>
<evidence type="ECO:0000256" key="5">
    <source>
        <dbReference type="ARBA" id="ARBA00023242"/>
    </source>
</evidence>
<evidence type="ECO:0000256" key="1">
    <source>
        <dbReference type="ARBA" id="ARBA00004123"/>
    </source>
</evidence>
<dbReference type="Proteomes" id="UP001501940">
    <property type="component" value="Chromosome 11"/>
</dbReference>
<evidence type="ECO:0000256" key="3">
    <source>
        <dbReference type="ARBA" id="ARBA00022771"/>
    </source>
</evidence>
<organism evidence="7 8">
    <name type="scientific">Amphiprion ocellaris</name>
    <name type="common">Clown anemonefish</name>
    <dbReference type="NCBI Taxonomy" id="80972"/>
    <lineage>
        <taxon>Eukaryota</taxon>
        <taxon>Metazoa</taxon>
        <taxon>Chordata</taxon>
        <taxon>Craniata</taxon>
        <taxon>Vertebrata</taxon>
        <taxon>Euteleostomi</taxon>
        <taxon>Actinopterygii</taxon>
        <taxon>Neopterygii</taxon>
        <taxon>Teleostei</taxon>
        <taxon>Neoteleostei</taxon>
        <taxon>Acanthomorphata</taxon>
        <taxon>Ovalentaria</taxon>
        <taxon>Pomacentridae</taxon>
        <taxon>Amphiprion</taxon>
    </lineage>
</organism>
<reference evidence="7" key="2">
    <citation type="submission" date="2025-08" db="UniProtKB">
        <authorList>
            <consortium name="Ensembl"/>
        </authorList>
    </citation>
    <scope>IDENTIFICATION</scope>
</reference>
<proteinExistence type="predicted"/>
<sequence length="93" mass="10475">LGKKFDDLFGFSVEDVLKEVKRGNKLLCHYCKKKGATAGCEVKRCKKSYHYPCAVKDGAKTIEDEQNGCYGSVQRLHKTNGKSCSESLMFSFR</sequence>
<reference evidence="7" key="3">
    <citation type="submission" date="2025-09" db="UniProtKB">
        <authorList>
            <consortium name="Ensembl"/>
        </authorList>
    </citation>
    <scope>IDENTIFICATION</scope>
</reference>
<keyword evidence="4" id="KW-0862">Zinc</keyword>
<protein>
    <recommendedName>
        <fullName evidence="6">PHD-type domain-containing protein</fullName>
    </recommendedName>
</protein>
<keyword evidence="2" id="KW-0479">Metal-binding</keyword>
<evidence type="ECO:0000256" key="4">
    <source>
        <dbReference type="ARBA" id="ARBA00022833"/>
    </source>
</evidence>
<name>A0AAQ5ZJS0_AMPOC</name>
<dbReference type="InterPro" id="IPR034732">
    <property type="entry name" value="EPHD"/>
</dbReference>
<gene>
    <name evidence="7" type="primary">TNFRSF1B</name>
</gene>
<dbReference type="InterPro" id="IPR013083">
    <property type="entry name" value="Znf_RING/FYVE/PHD"/>
</dbReference>
<evidence type="ECO:0000256" key="2">
    <source>
        <dbReference type="ARBA" id="ARBA00022723"/>
    </source>
</evidence>